<protein>
    <submittedName>
        <fullName evidence="2 3">Uncharacterized protein</fullName>
    </submittedName>
</protein>
<sequence length="88" mass="9603">MLMRDATPLWCRCPALLLDENPQCPQDRAPLRGNVTGSSAQWLAQELWWPGQVRRAWGFWDGLPGPRAQGAAAAAEPEPGGGVNNKHT</sequence>
<keyword evidence="4" id="KW-1185">Reference proteome</keyword>
<proteinExistence type="predicted"/>
<evidence type="ECO:0000313" key="4">
    <source>
        <dbReference type="Proteomes" id="UP000006039"/>
    </source>
</evidence>
<dbReference type="HOGENOM" id="CLU_2469204_0_0_1"/>
<dbReference type="RefSeq" id="XP_009220084.1">
    <property type="nucleotide sequence ID" value="XM_009221820.1"/>
</dbReference>
<gene>
    <name evidence="3" type="primary">20344489</name>
    <name evidence="2" type="ORF">GGTG_04031</name>
</gene>
<evidence type="ECO:0000313" key="3">
    <source>
        <dbReference type="EnsemblFungi" id="EJT78939"/>
    </source>
</evidence>
<organism evidence="2">
    <name type="scientific">Gaeumannomyces tritici (strain R3-111a-1)</name>
    <name type="common">Wheat and barley take-all root rot fungus</name>
    <name type="synonym">Gaeumannomyces graminis var. tritici</name>
    <dbReference type="NCBI Taxonomy" id="644352"/>
    <lineage>
        <taxon>Eukaryota</taxon>
        <taxon>Fungi</taxon>
        <taxon>Dikarya</taxon>
        <taxon>Ascomycota</taxon>
        <taxon>Pezizomycotina</taxon>
        <taxon>Sordariomycetes</taxon>
        <taxon>Sordariomycetidae</taxon>
        <taxon>Magnaporthales</taxon>
        <taxon>Magnaporthaceae</taxon>
        <taxon>Gaeumannomyces</taxon>
    </lineage>
</organism>
<dbReference type="EMBL" id="GL385396">
    <property type="protein sequence ID" value="EJT78939.1"/>
    <property type="molecule type" value="Genomic_DNA"/>
</dbReference>
<dbReference type="GeneID" id="20344489"/>
<name>J3NRY3_GAET3</name>
<feature type="compositionally biased region" description="Gly residues" evidence="1">
    <location>
        <begin position="79"/>
        <end position="88"/>
    </location>
</feature>
<reference evidence="3" key="5">
    <citation type="submission" date="2018-04" db="UniProtKB">
        <authorList>
            <consortium name="EnsemblFungi"/>
        </authorList>
    </citation>
    <scope>IDENTIFICATION</scope>
    <source>
        <strain evidence="3">R3-111a-1</strain>
    </source>
</reference>
<reference evidence="4" key="1">
    <citation type="submission" date="2010-07" db="EMBL/GenBank/DDBJ databases">
        <title>The genome sequence of Gaeumannomyces graminis var. tritici strain R3-111a-1.</title>
        <authorList>
            <consortium name="The Broad Institute Genome Sequencing Platform"/>
            <person name="Ma L.-J."/>
            <person name="Dead R."/>
            <person name="Young S."/>
            <person name="Zeng Q."/>
            <person name="Koehrsen M."/>
            <person name="Alvarado L."/>
            <person name="Berlin A."/>
            <person name="Chapman S.B."/>
            <person name="Chen Z."/>
            <person name="Freedman E."/>
            <person name="Gellesch M."/>
            <person name="Goldberg J."/>
            <person name="Griggs A."/>
            <person name="Gujja S."/>
            <person name="Heilman E.R."/>
            <person name="Heiman D."/>
            <person name="Hepburn T."/>
            <person name="Howarth C."/>
            <person name="Jen D."/>
            <person name="Larson L."/>
            <person name="Mehta T."/>
            <person name="Neiman D."/>
            <person name="Pearson M."/>
            <person name="Roberts A."/>
            <person name="Saif S."/>
            <person name="Shea T."/>
            <person name="Shenoy N."/>
            <person name="Sisk P."/>
            <person name="Stolte C."/>
            <person name="Sykes S."/>
            <person name="Walk T."/>
            <person name="White J."/>
            <person name="Yandava C."/>
            <person name="Haas B."/>
            <person name="Nusbaum C."/>
            <person name="Birren B."/>
        </authorList>
    </citation>
    <scope>NUCLEOTIDE SEQUENCE [LARGE SCALE GENOMIC DNA]</scope>
    <source>
        <strain evidence="4">R3-111a-1</strain>
    </source>
</reference>
<feature type="compositionally biased region" description="Low complexity" evidence="1">
    <location>
        <begin position="65"/>
        <end position="78"/>
    </location>
</feature>
<dbReference type="EnsemblFungi" id="EJT78939">
    <property type="protein sequence ID" value="EJT78939"/>
    <property type="gene ID" value="GGTG_04031"/>
</dbReference>
<reference evidence="2" key="3">
    <citation type="submission" date="2010-09" db="EMBL/GenBank/DDBJ databases">
        <title>Annotation of Gaeumannomyces graminis var. tritici R3-111a-1.</title>
        <authorList>
            <consortium name="The Broad Institute Genome Sequencing Platform"/>
            <person name="Ma L.-J."/>
            <person name="Dead R."/>
            <person name="Young S.K."/>
            <person name="Zeng Q."/>
            <person name="Gargeya S."/>
            <person name="Fitzgerald M."/>
            <person name="Haas B."/>
            <person name="Abouelleil A."/>
            <person name="Alvarado L."/>
            <person name="Arachchi H.M."/>
            <person name="Berlin A."/>
            <person name="Brown A."/>
            <person name="Chapman S.B."/>
            <person name="Chen Z."/>
            <person name="Dunbar C."/>
            <person name="Freedman E."/>
            <person name="Gearin G."/>
            <person name="Gellesch M."/>
            <person name="Goldberg J."/>
            <person name="Griggs A."/>
            <person name="Gujja S."/>
            <person name="Heiman D."/>
            <person name="Howarth C."/>
            <person name="Larson L."/>
            <person name="Lui A."/>
            <person name="MacDonald P.J.P."/>
            <person name="Mehta T."/>
            <person name="Montmayeur A."/>
            <person name="Murphy C."/>
            <person name="Neiman D."/>
            <person name="Pearson M."/>
            <person name="Priest M."/>
            <person name="Roberts A."/>
            <person name="Saif S."/>
            <person name="Shea T."/>
            <person name="Shenoy N."/>
            <person name="Sisk P."/>
            <person name="Stolte C."/>
            <person name="Sykes S."/>
            <person name="Yandava C."/>
            <person name="Wortman J."/>
            <person name="Nusbaum C."/>
            <person name="Birren B."/>
        </authorList>
    </citation>
    <scope>NUCLEOTIDE SEQUENCE</scope>
    <source>
        <strain evidence="2">R3-111a-1</strain>
    </source>
</reference>
<accession>J3NRY3</accession>
<reference evidence="3" key="4">
    <citation type="journal article" date="2015" name="G3 (Bethesda)">
        <title>Genome sequences of three phytopathogenic species of the Magnaporthaceae family of fungi.</title>
        <authorList>
            <person name="Okagaki L.H."/>
            <person name="Nunes C.C."/>
            <person name="Sailsbery J."/>
            <person name="Clay B."/>
            <person name="Brown D."/>
            <person name="John T."/>
            <person name="Oh Y."/>
            <person name="Young N."/>
            <person name="Fitzgerald M."/>
            <person name="Haas B.J."/>
            <person name="Zeng Q."/>
            <person name="Young S."/>
            <person name="Adiconis X."/>
            <person name="Fan L."/>
            <person name="Levin J.Z."/>
            <person name="Mitchell T.K."/>
            <person name="Okubara P.A."/>
            <person name="Farman M.L."/>
            <person name="Kohn L.M."/>
            <person name="Birren B."/>
            <person name="Ma L.-J."/>
            <person name="Dean R.A."/>
        </authorList>
    </citation>
    <scope>NUCLEOTIDE SEQUENCE</scope>
    <source>
        <strain evidence="3">R3-111a-1</strain>
    </source>
</reference>
<evidence type="ECO:0000313" key="2">
    <source>
        <dbReference type="EMBL" id="EJT78939.1"/>
    </source>
</evidence>
<feature type="region of interest" description="Disordered" evidence="1">
    <location>
        <begin position="65"/>
        <end position="88"/>
    </location>
</feature>
<evidence type="ECO:0000256" key="1">
    <source>
        <dbReference type="SAM" id="MobiDB-lite"/>
    </source>
</evidence>
<reference evidence="2" key="2">
    <citation type="submission" date="2010-07" db="EMBL/GenBank/DDBJ databases">
        <authorList>
            <consortium name="The Broad Institute Genome Sequencing Platform"/>
            <consortium name="Broad Institute Genome Sequencing Center for Infectious Disease"/>
            <person name="Ma L.-J."/>
            <person name="Dead R."/>
            <person name="Young S."/>
            <person name="Zeng Q."/>
            <person name="Koehrsen M."/>
            <person name="Alvarado L."/>
            <person name="Berlin A."/>
            <person name="Chapman S.B."/>
            <person name="Chen Z."/>
            <person name="Freedman E."/>
            <person name="Gellesch M."/>
            <person name="Goldberg J."/>
            <person name="Griggs A."/>
            <person name="Gujja S."/>
            <person name="Heilman E.R."/>
            <person name="Heiman D."/>
            <person name="Hepburn T."/>
            <person name="Howarth C."/>
            <person name="Jen D."/>
            <person name="Larson L."/>
            <person name="Mehta T."/>
            <person name="Neiman D."/>
            <person name="Pearson M."/>
            <person name="Roberts A."/>
            <person name="Saif S."/>
            <person name="Shea T."/>
            <person name="Shenoy N."/>
            <person name="Sisk P."/>
            <person name="Stolte C."/>
            <person name="Sykes S."/>
            <person name="Walk T."/>
            <person name="White J."/>
            <person name="Yandava C."/>
            <person name="Haas B."/>
            <person name="Nusbaum C."/>
            <person name="Birren B."/>
        </authorList>
    </citation>
    <scope>NUCLEOTIDE SEQUENCE</scope>
    <source>
        <strain evidence="2">R3-111a-1</strain>
    </source>
</reference>
<dbReference type="Proteomes" id="UP000006039">
    <property type="component" value="Unassembled WGS sequence"/>
</dbReference>
<dbReference type="VEuPathDB" id="FungiDB:GGTG_04031"/>
<dbReference type="AlphaFoldDB" id="J3NRY3"/>